<keyword evidence="2 4" id="KW-0808">Transferase</keyword>
<dbReference type="AlphaFoldDB" id="A0A506PRT1"/>
<keyword evidence="1" id="KW-0328">Glycosyltransferase</keyword>
<evidence type="ECO:0000313" key="4">
    <source>
        <dbReference type="EMBL" id="TPV35972.1"/>
    </source>
</evidence>
<dbReference type="Gene3D" id="3.40.50.2000">
    <property type="entry name" value="Glycogen Phosphorylase B"/>
    <property type="match status" value="2"/>
</dbReference>
<keyword evidence="5" id="KW-1185">Reference proteome</keyword>
<accession>A0A506PRT1</accession>
<dbReference type="Pfam" id="PF00534">
    <property type="entry name" value="Glycos_transf_1"/>
    <property type="match status" value="1"/>
</dbReference>
<dbReference type="CDD" id="cd03801">
    <property type="entry name" value="GT4_PimA-like"/>
    <property type="match status" value="1"/>
</dbReference>
<reference evidence="4 5" key="1">
    <citation type="submission" date="2019-06" db="EMBL/GenBank/DDBJ databases">
        <title>Flavobacteriaceae Paucihalobacterium erythroidium CWB-1, complete genome.</title>
        <authorList>
            <person name="Wu S."/>
        </authorList>
    </citation>
    <scope>NUCLEOTIDE SEQUENCE [LARGE SCALE GENOMIC DNA]</scope>
    <source>
        <strain evidence="4 5">CWB-1</strain>
    </source>
</reference>
<dbReference type="SUPFAM" id="SSF53756">
    <property type="entry name" value="UDP-Glycosyltransferase/glycogen phosphorylase"/>
    <property type="match status" value="1"/>
</dbReference>
<evidence type="ECO:0000256" key="1">
    <source>
        <dbReference type="ARBA" id="ARBA00022676"/>
    </source>
</evidence>
<dbReference type="Proteomes" id="UP000317332">
    <property type="component" value="Unassembled WGS sequence"/>
</dbReference>
<proteinExistence type="predicted"/>
<sequence>MKKVALIYSANLSNPTGASAIIRNFADSRAIFKENGIELSIYAPDVLNQDEKISVQKETKKGFYGRSAVMVSSFGVNYAIGAVIRLLVPYLRSTIVKDYLKKKPKDDVVFFHELFTCYKYLKKRKNNKAKVVLVVHNDGDTYKMLRTEYKTLEKSIFYKYLLKIEQYVLENIDMLGFSADYPCRNFMEIHPEFDKNKIFYVYNGLSVSPLKKNLATNNSDVYEICCVGTVMERKGQRFIVEALHKMNVSSSIPNVHFSIVGGGPLKNELETLAAQYGVSKYITFHGSTSQVNKYLENSDLFILPSITEGFPIAILEAMRLGLPIVSTNVAGIPEMINDGQTGIIIEPSVEGVFGFLSSFDKYDWKKMGENSRKLFLEKFTTEKMMRSYSAVLKSV</sequence>
<dbReference type="OrthoDB" id="1522162at2"/>
<gene>
    <name evidence="4" type="ORF">FJ651_03370</name>
</gene>
<organism evidence="4 5">
    <name type="scientific">Paucihalobacter ruber</name>
    <dbReference type="NCBI Taxonomy" id="2567861"/>
    <lineage>
        <taxon>Bacteria</taxon>
        <taxon>Pseudomonadati</taxon>
        <taxon>Bacteroidota</taxon>
        <taxon>Flavobacteriia</taxon>
        <taxon>Flavobacteriales</taxon>
        <taxon>Flavobacteriaceae</taxon>
        <taxon>Paucihalobacter</taxon>
    </lineage>
</organism>
<feature type="domain" description="Glycosyl transferase family 1" evidence="3">
    <location>
        <begin position="218"/>
        <end position="348"/>
    </location>
</feature>
<comment type="caution">
    <text evidence="4">The sequence shown here is derived from an EMBL/GenBank/DDBJ whole genome shotgun (WGS) entry which is preliminary data.</text>
</comment>
<dbReference type="PANTHER" id="PTHR12526">
    <property type="entry name" value="GLYCOSYLTRANSFERASE"/>
    <property type="match status" value="1"/>
</dbReference>
<dbReference type="RefSeq" id="WP_140988982.1">
    <property type="nucleotide sequence ID" value="NZ_VHIQ01000001.1"/>
</dbReference>
<name>A0A506PRT1_9FLAO</name>
<dbReference type="PANTHER" id="PTHR12526:SF629">
    <property type="entry name" value="TEICHURONIC ACID BIOSYNTHESIS GLYCOSYLTRANSFERASE TUAH-RELATED"/>
    <property type="match status" value="1"/>
</dbReference>
<protein>
    <submittedName>
        <fullName evidence="4">Glycosyltransferase family 4 protein</fullName>
    </submittedName>
</protein>
<dbReference type="GO" id="GO:0016757">
    <property type="term" value="F:glycosyltransferase activity"/>
    <property type="evidence" value="ECO:0007669"/>
    <property type="project" value="UniProtKB-KW"/>
</dbReference>
<evidence type="ECO:0000256" key="2">
    <source>
        <dbReference type="ARBA" id="ARBA00022679"/>
    </source>
</evidence>
<evidence type="ECO:0000259" key="3">
    <source>
        <dbReference type="Pfam" id="PF00534"/>
    </source>
</evidence>
<evidence type="ECO:0000313" key="5">
    <source>
        <dbReference type="Proteomes" id="UP000317332"/>
    </source>
</evidence>
<dbReference type="InterPro" id="IPR001296">
    <property type="entry name" value="Glyco_trans_1"/>
</dbReference>
<dbReference type="EMBL" id="VHIQ01000001">
    <property type="protein sequence ID" value="TPV35972.1"/>
    <property type="molecule type" value="Genomic_DNA"/>
</dbReference>